<proteinExistence type="predicted"/>
<feature type="compositionally biased region" description="Basic and acidic residues" evidence="1">
    <location>
        <begin position="285"/>
        <end position="297"/>
    </location>
</feature>
<sequence>QVKRSSTSGKVMEQSVEVPKLSAKRPTQSTAEELNAIRSQFGISPQPIKKPRHSDEDILDLLDKSDQTPPRSDTTQPQLLESPRKSSNPFNKTTPSSANKFSGLSKLAQFRRTPASDSNIQSRYFSTSSNQSAQKTAKNESKTNTLKDVSNVLENQVSDTDKAHVIKQKQVEKLSDSKISSLFEDSSEDIKEEKRVSSPTMGKENDCLEVVKPKHENNFRWKPSLADMFGFKSKSLPSTPSVQNRFENYSKDESDATENSDWSQSTQSSEVDTRPARRNPFAKVKKVEDNGKPEDCSSSHGSQGFPLSADSLSDMLTPDTCSEESVATTAPSPSPPAPPRPQVKVGLSKRQSTGCQKSLLTMFAFKPKPKLQR</sequence>
<dbReference type="EMBL" id="GEBQ01020395">
    <property type="protein sequence ID" value="JAT19582.1"/>
    <property type="molecule type" value="Transcribed_RNA"/>
</dbReference>
<protein>
    <submittedName>
        <fullName evidence="2">Uncharacterized protein</fullName>
    </submittedName>
</protein>
<reference evidence="2" key="1">
    <citation type="submission" date="2015-11" db="EMBL/GenBank/DDBJ databases">
        <title>De novo transcriptome assembly of four potential Pierce s Disease insect vectors from Arizona vineyards.</title>
        <authorList>
            <person name="Tassone E.E."/>
        </authorList>
    </citation>
    <scope>NUCLEOTIDE SEQUENCE</scope>
</reference>
<dbReference type="AlphaFoldDB" id="A0A1B6L783"/>
<feature type="region of interest" description="Disordered" evidence="1">
    <location>
        <begin position="1"/>
        <end position="147"/>
    </location>
</feature>
<organism evidence="2">
    <name type="scientific">Graphocephala atropunctata</name>
    <dbReference type="NCBI Taxonomy" id="36148"/>
    <lineage>
        <taxon>Eukaryota</taxon>
        <taxon>Metazoa</taxon>
        <taxon>Ecdysozoa</taxon>
        <taxon>Arthropoda</taxon>
        <taxon>Hexapoda</taxon>
        <taxon>Insecta</taxon>
        <taxon>Pterygota</taxon>
        <taxon>Neoptera</taxon>
        <taxon>Paraneoptera</taxon>
        <taxon>Hemiptera</taxon>
        <taxon>Auchenorrhyncha</taxon>
        <taxon>Membracoidea</taxon>
        <taxon>Cicadellidae</taxon>
        <taxon>Cicadellinae</taxon>
        <taxon>Cicadellini</taxon>
        <taxon>Graphocephala</taxon>
    </lineage>
</organism>
<evidence type="ECO:0000313" key="2">
    <source>
        <dbReference type="EMBL" id="JAT19582.1"/>
    </source>
</evidence>
<feature type="compositionally biased region" description="Pro residues" evidence="1">
    <location>
        <begin position="332"/>
        <end position="341"/>
    </location>
</feature>
<feature type="compositionally biased region" description="Polar residues" evidence="1">
    <location>
        <begin position="235"/>
        <end position="247"/>
    </location>
</feature>
<feature type="compositionally biased region" description="Polar residues" evidence="1">
    <location>
        <begin position="257"/>
        <end position="270"/>
    </location>
</feature>
<feature type="region of interest" description="Disordered" evidence="1">
    <location>
        <begin position="183"/>
        <end position="206"/>
    </location>
</feature>
<feature type="region of interest" description="Disordered" evidence="1">
    <location>
        <begin position="230"/>
        <end position="353"/>
    </location>
</feature>
<feature type="compositionally biased region" description="Basic and acidic residues" evidence="1">
    <location>
        <begin position="53"/>
        <end position="66"/>
    </location>
</feature>
<name>A0A1B6L783_9HEMI</name>
<feature type="compositionally biased region" description="Polar residues" evidence="1">
    <location>
        <begin position="115"/>
        <end position="147"/>
    </location>
</feature>
<feature type="compositionally biased region" description="Polar residues" evidence="1">
    <location>
        <begin position="25"/>
        <end position="43"/>
    </location>
</feature>
<evidence type="ECO:0000256" key="1">
    <source>
        <dbReference type="SAM" id="MobiDB-lite"/>
    </source>
</evidence>
<feature type="non-terminal residue" evidence="2">
    <location>
        <position position="1"/>
    </location>
</feature>
<accession>A0A1B6L783</accession>
<feature type="compositionally biased region" description="Polar residues" evidence="1">
    <location>
        <begin position="67"/>
        <end position="102"/>
    </location>
</feature>
<gene>
    <name evidence="2" type="ORF">g.9616</name>
</gene>